<evidence type="ECO:0000313" key="8">
    <source>
        <dbReference type="EMBL" id="KAL2913674.1"/>
    </source>
</evidence>
<dbReference type="InterPro" id="IPR010997">
    <property type="entry name" value="HRDC-like_sf"/>
</dbReference>
<dbReference type="InterPro" id="IPR038324">
    <property type="entry name" value="Rpb4/RPC9_sf"/>
</dbReference>
<evidence type="ECO:0000256" key="3">
    <source>
        <dbReference type="ARBA" id="ARBA00016672"/>
    </source>
</evidence>
<dbReference type="InterPro" id="IPR006590">
    <property type="entry name" value="RNA_pol_Rpb4/RPC9_core"/>
</dbReference>
<evidence type="ECO:0000256" key="5">
    <source>
        <dbReference type="ARBA" id="ARBA00023163"/>
    </source>
</evidence>
<dbReference type="PANTHER" id="PTHR15561:SF0">
    <property type="entry name" value="DNA-DIRECTED RNA POLYMERASE III SUBUNIT RPC9"/>
    <property type="match status" value="1"/>
</dbReference>
<name>A0ABR4N2E6_9FUNG</name>
<comment type="similarity">
    <text evidence="2">Belongs to the eukaryotic RPC9 RNA polymerase subunit family.</text>
</comment>
<keyword evidence="5" id="KW-0804">Transcription</keyword>
<evidence type="ECO:0000256" key="1">
    <source>
        <dbReference type="ARBA" id="ARBA00004123"/>
    </source>
</evidence>
<evidence type="ECO:0000256" key="2">
    <source>
        <dbReference type="ARBA" id="ARBA00006898"/>
    </source>
</evidence>
<evidence type="ECO:0000313" key="9">
    <source>
        <dbReference type="Proteomes" id="UP001527925"/>
    </source>
</evidence>
<dbReference type="SUPFAM" id="SSF47819">
    <property type="entry name" value="HRDC-like"/>
    <property type="match status" value="1"/>
</dbReference>
<evidence type="ECO:0000259" key="7">
    <source>
        <dbReference type="SMART" id="SM00657"/>
    </source>
</evidence>
<dbReference type="SMART" id="SM00657">
    <property type="entry name" value="RPOL4c"/>
    <property type="match status" value="1"/>
</dbReference>
<comment type="caution">
    <text evidence="8">The sequence shown here is derived from an EMBL/GenBank/DDBJ whole genome shotgun (WGS) entry which is preliminary data.</text>
</comment>
<dbReference type="InterPro" id="IPR005574">
    <property type="entry name" value="Rpb4/RPC9"/>
</dbReference>
<evidence type="ECO:0000256" key="6">
    <source>
        <dbReference type="ARBA" id="ARBA00023242"/>
    </source>
</evidence>
<proteinExistence type="inferred from homology"/>
<keyword evidence="4" id="KW-0240">DNA-directed RNA polymerase</keyword>
<protein>
    <recommendedName>
        <fullName evidence="3">DNA-directed RNA polymerase III subunit RPC9</fullName>
    </recommendedName>
</protein>
<dbReference type="Pfam" id="PF03874">
    <property type="entry name" value="RNA_pol_Rpb4"/>
    <property type="match status" value="1"/>
</dbReference>
<keyword evidence="9" id="KW-1185">Reference proteome</keyword>
<dbReference type="Gene3D" id="1.20.1250.40">
    <property type="match status" value="1"/>
</dbReference>
<accession>A0ABR4N2E6</accession>
<sequence length="133" mass="15024">MEVVTEQAALLSNYEVLTLLRANSQPKTRSKAQALQDLRTIEYETIKYLEALPCGSQSQEQIQAFLSAIKTWNLSKGEKLMLLNLRPISAVELNTVIEECSSRFTDEQQAEILQILDETLPYTRPAPPQPMAE</sequence>
<dbReference type="EMBL" id="JADGIZ020000043">
    <property type="protein sequence ID" value="KAL2913674.1"/>
    <property type="molecule type" value="Genomic_DNA"/>
</dbReference>
<organism evidence="8 9">
    <name type="scientific">Polyrhizophydium stewartii</name>
    <dbReference type="NCBI Taxonomy" id="2732419"/>
    <lineage>
        <taxon>Eukaryota</taxon>
        <taxon>Fungi</taxon>
        <taxon>Fungi incertae sedis</taxon>
        <taxon>Chytridiomycota</taxon>
        <taxon>Chytridiomycota incertae sedis</taxon>
        <taxon>Chytridiomycetes</taxon>
        <taxon>Rhizophydiales</taxon>
        <taxon>Rhizophydiales incertae sedis</taxon>
        <taxon>Polyrhizophydium</taxon>
    </lineage>
</organism>
<dbReference type="Proteomes" id="UP001527925">
    <property type="component" value="Unassembled WGS sequence"/>
</dbReference>
<comment type="subcellular location">
    <subcellularLocation>
        <location evidence="1">Nucleus</location>
    </subcellularLocation>
</comment>
<evidence type="ECO:0000256" key="4">
    <source>
        <dbReference type="ARBA" id="ARBA00022478"/>
    </source>
</evidence>
<gene>
    <name evidence="8" type="ORF">HK105_206834</name>
</gene>
<feature type="domain" description="RNA polymerase Rpb4/RPC9 core" evidence="7">
    <location>
        <begin position="1"/>
        <end position="123"/>
    </location>
</feature>
<reference evidence="8 9" key="1">
    <citation type="submission" date="2023-09" db="EMBL/GenBank/DDBJ databases">
        <title>Pangenome analysis of Batrachochytrium dendrobatidis and related Chytrids.</title>
        <authorList>
            <person name="Yacoub M.N."/>
            <person name="Stajich J.E."/>
            <person name="James T.Y."/>
        </authorList>
    </citation>
    <scope>NUCLEOTIDE SEQUENCE [LARGE SCALE GENOMIC DNA]</scope>
    <source>
        <strain evidence="8 9">JEL0888</strain>
    </source>
</reference>
<dbReference type="PANTHER" id="PTHR15561">
    <property type="entry name" value="CALCITONIN GENE-RELATED PEPTIDE-RECEPTOR COMPONENT PROTEIN"/>
    <property type="match status" value="1"/>
</dbReference>
<dbReference type="InterPro" id="IPR038846">
    <property type="entry name" value="RPC9"/>
</dbReference>
<keyword evidence="6" id="KW-0539">Nucleus</keyword>